<dbReference type="Pfam" id="PF09339">
    <property type="entry name" value="HTH_IclR"/>
    <property type="match status" value="1"/>
</dbReference>
<sequence length="276" mass="29540">MSGLTRRLSAPDKLTTMANGHPAGTQAVGRALNILKLLAGTEADLPLSSIAEELGLSSGTVYRIAKALLAEGLIAQNPWNDEYYLGSGAVLLGQAAQRSFGIDKMIPFLERLNEMTEESVNLAIRDGGESVVMTRVQSTLPLRFVQRVGARFPLYATASGKVILAFSDNADEYFDSLPDRLEPVTANTLGTRDDARSAVRATRERGFSIDDQENVDGVRCVGAPVLDATGQAQAAIVIQGPTVRMDDARLITLGADAVRAAQEVSRFLPVDHPLSM</sequence>
<keyword evidence="1" id="KW-0319">Glycerol metabolism</keyword>
<evidence type="ECO:0000256" key="3">
    <source>
        <dbReference type="ARBA" id="ARBA00023125"/>
    </source>
</evidence>
<dbReference type="InterPro" id="IPR005471">
    <property type="entry name" value="Tscrpt_reg_IclR_N"/>
</dbReference>
<dbReference type="Proteomes" id="UP000199597">
    <property type="component" value="Chromosome I"/>
</dbReference>
<evidence type="ECO:0000256" key="5">
    <source>
        <dbReference type="ARBA" id="ARBA00058938"/>
    </source>
</evidence>
<dbReference type="PROSITE" id="PS51078">
    <property type="entry name" value="ICLR_ED"/>
    <property type="match status" value="1"/>
</dbReference>
<evidence type="ECO:0000256" key="2">
    <source>
        <dbReference type="ARBA" id="ARBA00023015"/>
    </source>
</evidence>
<protein>
    <recommendedName>
        <fullName evidence="6">Glycerol operon regulatory protein</fullName>
    </recommendedName>
</protein>
<accession>A0A1H1SS16</accession>
<organism evidence="10 11">
    <name type="scientific">Brevibacterium siliguriense</name>
    <dbReference type="NCBI Taxonomy" id="1136497"/>
    <lineage>
        <taxon>Bacteria</taxon>
        <taxon>Bacillati</taxon>
        <taxon>Actinomycetota</taxon>
        <taxon>Actinomycetes</taxon>
        <taxon>Micrococcales</taxon>
        <taxon>Brevibacteriaceae</taxon>
        <taxon>Brevibacterium</taxon>
    </lineage>
</organism>
<dbReference type="PROSITE" id="PS51077">
    <property type="entry name" value="HTH_ICLR"/>
    <property type="match status" value="1"/>
</dbReference>
<comment type="function">
    <text evidence="5">May be an activator protein for the gylABX operon.</text>
</comment>
<reference evidence="11" key="1">
    <citation type="submission" date="2016-10" db="EMBL/GenBank/DDBJ databases">
        <authorList>
            <person name="Varghese N."/>
            <person name="Submissions S."/>
        </authorList>
    </citation>
    <scope>NUCLEOTIDE SEQUENCE [LARGE SCALE GENOMIC DNA]</scope>
    <source>
        <strain evidence="11">DSM 23676</strain>
    </source>
</reference>
<gene>
    <name evidence="10" type="ORF">SAMN04489752_1861</name>
</gene>
<evidence type="ECO:0000256" key="4">
    <source>
        <dbReference type="ARBA" id="ARBA00023163"/>
    </source>
</evidence>
<feature type="domain" description="HTH iclR-type" evidence="8">
    <location>
        <begin position="25"/>
        <end position="87"/>
    </location>
</feature>
<dbReference type="InterPro" id="IPR050707">
    <property type="entry name" value="HTH_MetabolicPath_Reg"/>
</dbReference>
<dbReference type="GO" id="GO:0045892">
    <property type="term" value="P:negative regulation of DNA-templated transcription"/>
    <property type="evidence" value="ECO:0007669"/>
    <property type="project" value="TreeGrafter"/>
</dbReference>
<proteinExistence type="predicted"/>
<dbReference type="STRING" id="1136497.SAMN04489752_1861"/>
<dbReference type="Gene3D" id="1.10.10.10">
    <property type="entry name" value="Winged helix-like DNA-binding domain superfamily/Winged helix DNA-binding domain"/>
    <property type="match status" value="1"/>
</dbReference>
<dbReference type="SUPFAM" id="SSF46785">
    <property type="entry name" value="Winged helix' DNA-binding domain"/>
    <property type="match status" value="1"/>
</dbReference>
<dbReference type="AlphaFoldDB" id="A0A1H1SS16"/>
<dbReference type="InterPro" id="IPR036390">
    <property type="entry name" value="WH_DNA-bd_sf"/>
</dbReference>
<name>A0A1H1SS16_9MICO</name>
<keyword evidence="2" id="KW-0805">Transcription regulation</keyword>
<evidence type="ECO:0000256" key="7">
    <source>
        <dbReference type="SAM" id="MobiDB-lite"/>
    </source>
</evidence>
<feature type="region of interest" description="Disordered" evidence="7">
    <location>
        <begin position="1"/>
        <end position="21"/>
    </location>
</feature>
<evidence type="ECO:0000313" key="11">
    <source>
        <dbReference type="Proteomes" id="UP000199597"/>
    </source>
</evidence>
<dbReference type="GO" id="GO:0003677">
    <property type="term" value="F:DNA binding"/>
    <property type="evidence" value="ECO:0007669"/>
    <property type="project" value="UniProtKB-KW"/>
</dbReference>
<evidence type="ECO:0000256" key="1">
    <source>
        <dbReference type="ARBA" id="ARBA00022798"/>
    </source>
</evidence>
<evidence type="ECO:0000256" key="6">
    <source>
        <dbReference type="ARBA" id="ARBA00070406"/>
    </source>
</evidence>
<dbReference type="GO" id="GO:0006071">
    <property type="term" value="P:glycerol metabolic process"/>
    <property type="evidence" value="ECO:0007669"/>
    <property type="project" value="UniProtKB-KW"/>
</dbReference>
<keyword evidence="11" id="KW-1185">Reference proteome</keyword>
<dbReference type="PANTHER" id="PTHR30136:SF24">
    <property type="entry name" value="HTH-TYPE TRANSCRIPTIONAL REPRESSOR ALLR"/>
    <property type="match status" value="1"/>
</dbReference>
<evidence type="ECO:0000313" key="10">
    <source>
        <dbReference type="EMBL" id="SDS50790.1"/>
    </source>
</evidence>
<keyword evidence="3" id="KW-0238">DNA-binding</keyword>
<dbReference type="FunFam" id="1.10.10.10:FF:000056">
    <property type="entry name" value="IclR family transcriptional regulator"/>
    <property type="match status" value="1"/>
</dbReference>
<dbReference type="PANTHER" id="PTHR30136">
    <property type="entry name" value="HELIX-TURN-HELIX TRANSCRIPTIONAL REGULATOR, ICLR FAMILY"/>
    <property type="match status" value="1"/>
</dbReference>
<dbReference type="InterPro" id="IPR029016">
    <property type="entry name" value="GAF-like_dom_sf"/>
</dbReference>
<dbReference type="Gene3D" id="3.30.450.40">
    <property type="match status" value="1"/>
</dbReference>
<feature type="domain" description="IclR-ED" evidence="9">
    <location>
        <begin position="88"/>
        <end position="270"/>
    </location>
</feature>
<dbReference type="SMART" id="SM00346">
    <property type="entry name" value="HTH_ICLR"/>
    <property type="match status" value="1"/>
</dbReference>
<evidence type="ECO:0000259" key="9">
    <source>
        <dbReference type="PROSITE" id="PS51078"/>
    </source>
</evidence>
<dbReference type="SUPFAM" id="SSF55781">
    <property type="entry name" value="GAF domain-like"/>
    <property type="match status" value="1"/>
</dbReference>
<keyword evidence="4" id="KW-0804">Transcription</keyword>
<dbReference type="InterPro" id="IPR036388">
    <property type="entry name" value="WH-like_DNA-bd_sf"/>
</dbReference>
<dbReference type="Pfam" id="PF01614">
    <property type="entry name" value="IclR_C"/>
    <property type="match status" value="1"/>
</dbReference>
<dbReference type="CDD" id="cd00090">
    <property type="entry name" value="HTH_ARSR"/>
    <property type="match status" value="1"/>
</dbReference>
<dbReference type="EMBL" id="LT629766">
    <property type="protein sequence ID" value="SDS50790.1"/>
    <property type="molecule type" value="Genomic_DNA"/>
</dbReference>
<dbReference type="InterPro" id="IPR014757">
    <property type="entry name" value="Tscrpt_reg_IclR_C"/>
</dbReference>
<dbReference type="GO" id="GO:0003700">
    <property type="term" value="F:DNA-binding transcription factor activity"/>
    <property type="evidence" value="ECO:0007669"/>
    <property type="project" value="TreeGrafter"/>
</dbReference>
<evidence type="ECO:0000259" key="8">
    <source>
        <dbReference type="PROSITE" id="PS51077"/>
    </source>
</evidence>
<dbReference type="InterPro" id="IPR011991">
    <property type="entry name" value="ArsR-like_HTH"/>
</dbReference>